<reference evidence="8 9" key="1">
    <citation type="submission" date="2022-05" db="EMBL/GenBank/DDBJ databases">
        <authorList>
            <person name="Zhou X."/>
            <person name="Li K."/>
            <person name="Man Y."/>
        </authorList>
    </citation>
    <scope>NUCLEOTIDE SEQUENCE [LARGE SCALE GENOMIC DNA]</scope>
    <source>
        <strain evidence="8 9">MS405</strain>
    </source>
</reference>
<dbReference type="PANTHER" id="PTHR23513:SF6">
    <property type="entry name" value="MAJOR FACILITATOR SUPERFAMILY ASSOCIATED DOMAIN-CONTAINING PROTEIN"/>
    <property type="match status" value="1"/>
</dbReference>
<evidence type="ECO:0000313" key="8">
    <source>
        <dbReference type="EMBL" id="UQT54813.1"/>
    </source>
</evidence>
<dbReference type="Proteomes" id="UP000829992">
    <property type="component" value="Chromosome"/>
</dbReference>
<dbReference type="PANTHER" id="PTHR23513">
    <property type="entry name" value="INTEGRAL MEMBRANE EFFLUX PROTEIN-RELATED"/>
    <property type="match status" value="1"/>
</dbReference>
<evidence type="ECO:0008006" key="10">
    <source>
        <dbReference type="Google" id="ProtNLM"/>
    </source>
</evidence>
<feature type="transmembrane region" description="Helical" evidence="7">
    <location>
        <begin position="278"/>
        <end position="299"/>
    </location>
</feature>
<dbReference type="RefSeq" id="WP_249586304.1">
    <property type="nucleotide sequence ID" value="NZ_BAAAQL010000059.1"/>
</dbReference>
<comment type="subcellular location">
    <subcellularLocation>
        <location evidence="1">Cell membrane</location>
        <topology evidence="1">Multi-pass membrane protein</topology>
    </subcellularLocation>
</comment>
<gene>
    <name evidence="8" type="ORF">M4V62_06735</name>
</gene>
<keyword evidence="3 7" id="KW-0812">Transmembrane</keyword>
<evidence type="ECO:0000256" key="5">
    <source>
        <dbReference type="ARBA" id="ARBA00023136"/>
    </source>
</evidence>
<feature type="region of interest" description="Disordered" evidence="6">
    <location>
        <begin position="425"/>
        <end position="456"/>
    </location>
</feature>
<evidence type="ECO:0000313" key="9">
    <source>
        <dbReference type="Proteomes" id="UP000829992"/>
    </source>
</evidence>
<evidence type="ECO:0000256" key="1">
    <source>
        <dbReference type="ARBA" id="ARBA00004651"/>
    </source>
</evidence>
<feature type="region of interest" description="Disordered" evidence="6">
    <location>
        <begin position="1"/>
        <end position="21"/>
    </location>
</feature>
<feature type="transmembrane region" description="Helical" evidence="7">
    <location>
        <begin position="69"/>
        <end position="89"/>
    </location>
</feature>
<feature type="compositionally biased region" description="Low complexity" evidence="6">
    <location>
        <begin position="429"/>
        <end position="449"/>
    </location>
</feature>
<keyword evidence="4 7" id="KW-1133">Transmembrane helix</keyword>
<evidence type="ECO:0000256" key="7">
    <source>
        <dbReference type="SAM" id="Phobius"/>
    </source>
</evidence>
<evidence type="ECO:0000256" key="3">
    <source>
        <dbReference type="ARBA" id="ARBA00022692"/>
    </source>
</evidence>
<dbReference type="InterPro" id="IPR036259">
    <property type="entry name" value="MFS_trans_sf"/>
</dbReference>
<sequence length="456" mass="47267">MSARPTAGTTGTTDEADEASPSAAEVRRALFTSPRFLVLWAAMLISSTGTFFLLLTASSWLLTERGSGLSAAAVFGFQWILPVLLVGVIRKVCEGQHLRRTVIYAELGGGAVSLAIGIFLGTGLLGAVLGCFLVRGLLEGITKTARVVYARQLFEGPGLKLASYTFNNSYYLGSAAGGVLGSVLAGEVSVVTAGAIDAVTFALSACCYRWLPAVSAPRAEGTTRRGLSAQVRATLSGRRGLTRAVVYLVLAVGVFQGFHSAARTVVPVRVLGQGESGVMNLQIVAGFALVLGAVTVPVVLRRVKARVLQGFALNAVTAAVMFLVCLTAQPWSLYVAYFGFLFLFEFAFTAAQGEVVQKSPATDLVALTSFVGAAGTGMLIVSTLLAGVLFDSLALSTVGLLYAAVVLTVGIALEVFLKVRPAPTPTPTPTTTATATAATTTKAQAQAQARGEESAV</sequence>
<evidence type="ECO:0000256" key="4">
    <source>
        <dbReference type="ARBA" id="ARBA00022989"/>
    </source>
</evidence>
<accession>A0ABY4PP67</accession>
<dbReference type="EMBL" id="CP097289">
    <property type="protein sequence ID" value="UQT54813.1"/>
    <property type="molecule type" value="Genomic_DNA"/>
</dbReference>
<protein>
    <recommendedName>
        <fullName evidence="10">Major Facilitator Superfamily protein</fullName>
    </recommendedName>
</protein>
<keyword evidence="2" id="KW-1003">Cell membrane</keyword>
<proteinExistence type="predicted"/>
<keyword evidence="9" id="KW-1185">Reference proteome</keyword>
<feature type="transmembrane region" description="Helical" evidence="7">
    <location>
        <begin position="393"/>
        <end position="417"/>
    </location>
</feature>
<feature type="transmembrane region" description="Helical" evidence="7">
    <location>
        <begin position="37"/>
        <end position="62"/>
    </location>
</feature>
<feature type="transmembrane region" description="Helical" evidence="7">
    <location>
        <begin position="240"/>
        <end position="258"/>
    </location>
</feature>
<organism evidence="8 9">
    <name type="scientific">Streptomyces durmitorensis</name>
    <dbReference type="NCBI Taxonomy" id="319947"/>
    <lineage>
        <taxon>Bacteria</taxon>
        <taxon>Bacillati</taxon>
        <taxon>Actinomycetota</taxon>
        <taxon>Actinomycetes</taxon>
        <taxon>Kitasatosporales</taxon>
        <taxon>Streptomycetaceae</taxon>
        <taxon>Streptomyces</taxon>
    </lineage>
</organism>
<name>A0ABY4PP67_9ACTN</name>
<evidence type="ECO:0000256" key="6">
    <source>
        <dbReference type="SAM" id="MobiDB-lite"/>
    </source>
</evidence>
<feature type="transmembrane region" description="Helical" evidence="7">
    <location>
        <begin position="335"/>
        <end position="352"/>
    </location>
</feature>
<feature type="transmembrane region" description="Helical" evidence="7">
    <location>
        <begin position="109"/>
        <end position="134"/>
    </location>
</feature>
<feature type="transmembrane region" description="Helical" evidence="7">
    <location>
        <begin position="311"/>
        <end position="329"/>
    </location>
</feature>
<dbReference type="Gene3D" id="1.20.1250.20">
    <property type="entry name" value="MFS general substrate transporter like domains"/>
    <property type="match status" value="1"/>
</dbReference>
<feature type="transmembrane region" description="Helical" evidence="7">
    <location>
        <begin position="364"/>
        <end position="387"/>
    </location>
</feature>
<dbReference type="SUPFAM" id="SSF103473">
    <property type="entry name" value="MFS general substrate transporter"/>
    <property type="match status" value="1"/>
</dbReference>
<evidence type="ECO:0000256" key="2">
    <source>
        <dbReference type="ARBA" id="ARBA00022475"/>
    </source>
</evidence>
<keyword evidence="5 7" id="KW-0472">Membrane</keyword>